<accession>Q3B4P0</accession>
<dbReference type="Pfam" id="PF09565">
    <property type="entry name" value="RE_NgoFVII"/>
    <property type="match status" value="1"/>
</dbReference>
<dbReference type="GO" id="GO:0003677">
    <property type="term" value="F:DNA binding"/>
    <property type="evidence" value="ECO:0007669"/>
    <property type="project" value="InterPro"/>
</dbReference>
<dbReference type="InterPro" id="IPR021835">
    <property type="entry name" value="DUF3427"/>
</dbReference>
<dbReference type="Pfam" id="PF11907">
    <property type="entry name" value="DUF3427"/>
    <property type="match status" value="1"/>
</dbReference>
<dbReference type="CDD" id="cd09203">
    <property type="entry name" value="PLDc_N_DEXD_b1"/>
    <property type="match status" value="1"/>
</dbReference>
<dbReference type="InterPro" id="IPR006935">
    <property type="entry name" value="Helicase/UvrB_N"/>
</dbReference>
<dbReference type="STRING" id="319225.Plut_0822"/>
<dbReference type="eggNOG" id="COG3886">
    <property type="taxonomic scope" value="Bacteria"/>
</dbReference>
<keyword evidence="4" id="KW-0347">Helicase</keyword>
<feature type="domain" description="Helicase C-terminal" evidence="3">
    <location>
        <begin position="572"/>
        <end position="722"/>
    </location>
</feature>
<evidence type="ECO:0000259" key="1">
    <source>
        <dbReference type="PROSITE" id="PS50035"/>
    </source>
</evidence>
<keyword evidence="4" id="KW-0378">Hydrolase</keyword>
<evidence type="ECO:0000259" key="3">
    <source>
        <dbReference type="PROSITE" id="PS51194"/>
    </source>
</evidence>
<dbReference type="PROSITE" id="PS51192">
    <property type="entry name" value="HELICASE_ATP_BIND_1"/>
    <property type="match status" value="1"/>
</dbReference>
<keyword evidence="4" id="KW-0067">ATP-binding</keyword>
<dbReference type="Pfam" id="PF00271">
    <property type="entry name" value="Helicase_C"/>
    <property type="match status" value="1"/>
</dbReference>
<dbReference type="CDD" id="cd18799">
    <property type="entry name" value="SF2_C_EcoAI-like"/>
    <property type="match status" value="1"/>
</dbReference>
<dbReference type="Proteomes" id="UP000002709">
    <property type="component" value="Chromosome"/>
</dbReference>
<sequence length="1065" mass="119812">MISVCVLLVNTNQRIPSSLLTPFLLEASMHKLPTGLYDLLHTEKLHKRLEEEGLLDRAQWAEVDRDEIHHRVAIPLSREIAAFISESIAGHKAEHLTEALNEAFRSPEVLRAIMQEVRPHATNSLSQILPLSPLQGIATRPDTPLSISALLTGSSRSPALRTQLIKELSSCDKADWLVSFIRYAGILPLLPALKAFTSTPAPDGEPKLRIATTTYMGATEVKAIEALLALPNTEVRISYDTRRTRLHAKAYIFRRNSRFGSAYIGSANISKAALDEGLEWTAKISQYETAHLWEHAIATFESHWEDRGEFTPCDIEELKNALAQEQQGGSTDENEIPFFDLRPYGYQQVILDDIHNERNAGKQKHLVIAATGTGKTMVAAFDYKGFAKEHSGFPRILYVSHREEILKQARASFRQVMRDGSFGEILAGGSEPRSFEHLFCTVQSWNARKLDHLPPDYYAYVVLDEAHHAAADTYQHLIAHVRPLSLLGLTATPERSDGEDIRNDFGGAFTHEIRLAESIERALLAPFHYFGIPDLDGLDFSSLQWTRNGYDVSGLRHLVDNNSARAQWVMGQVDRYVSDIRKIRALGFCISVEHAVFMAKWCRDNSIPAIVLSANSPSELRHNAQRQLEAREINIIFTVDLFNEGVDIPSVDTVLFLRPTESLTVFLQQLGRGLRLHDEKPHLTVLDFIAPQHRKFSFARRFRALTSRPELSLIPQIESDMPYLPAGCFVHLEAQAKEHVINNINVATASLRESQLLQELRQLSAATKGKVGLQEIVNFLNIDSPDELYKRGLPHQLLATATGDTSMPAPDRFNDSLAKGFRRLLLMDDTNLIADGARMLIGASPVSQETPRLLHSMLWGKEKPGNGTLQDVEGYLRSHPALRHDLRELFNWLLENRSPLPEIRFPELTGPLCLHGSYSRAQVAHALGLGSFENPIPSREGLLHVHERKLDIFFADINKSAADFSPTTMYEDYAISDTRFHWQSQTRTSDSSPTGLRYINHRSEGYTPLLFIRNRKQAPNGLTAPYFFAGPLQYHSHEGSKPISIKWDLEQPLPARALEWARRTG</sequence>
<dbReference type="InterPro" id="IPR001736">
    <property type="entry name" value="PLipase_D/transphosphatidylase"/>
</dbReference>
<dbReference type="Gene3D" id="3.30.870.10">
    <property type="entry name" value="Endonuclease Chain A"/>
    <property type="match status" value="1"/>
</dbReference>
<dbReference type="AlphaFoldDB" id="Q3B4P0"/>
<dbReference type="Pfam" id="PF04851">
    <property type="entry name" value="ResIII"/>
    <property type="match status" value="1"/>
</dbReference>
<evidence type="ECO:0000313" key="4">
    <source>
        <dbReference type="EMBL" id="ABB23691.1"/>
    </source>
</evidence>
<dbReference type="PROSITE" id="PS51194">
    <property type="entry name" value="HELICASE_CTER"/>
    <property type="match status" value="1"/>
</dbReference>
<dbReference type="CDD" id="cd18032">
    <property type="entry name" value="DEXHc_RE_I_III_res"/>
    <property type="match status" value="1"/>
</dbReference>
<evidence type="ECO:0000313" key="5">
    <source>
        <dbReference type="Proteomes" id="UP000002709"/>
    </source>
</evidence>
<keyword evidence="5" id="KW-1185">Reference proteome</keyword>
<dbReference type="HOGENOM" id="CLU_005588_1_1_10"/>
<proteinExistence type="predicted"/>
<gene>
    <name evidence="4" type="ordered locus">Plut_0822</name>
</gene>
<feature type="domain" description="PLD phosphodiesterase" evidence="1">
    <location>
        <begin position="242"/>
        <end position="273"/>
    </location>
</feature>
<dbReference type="EMBL" id="CP000096">
    <property type="protein sequence ID" value="ABB23691.1"/>
    <property type="molecule type" value="Genomic_DNA"/>
</dbReference>
<feature type="domain" description="Helicase ATP-binding" evidence="2">
    <location>
        <begin position="356"/>
        <end position="511"/>
    </location>
</feature>
<dbReference type="eggNOG" id="COG1061">
    <property type="taxonomic scope" value="Bacteria"/>
</dbReference>
<evidence type="ECO:0000259" key="2">
    <source>
        <dbReference type="PROSITE" id="PS51192"/>
    </source>
</evidence>
<dbReference type="PANTHER" id="PTHR47962">
    <property type="entry name" value="ATP-DEPENDENT HELICASE LHR-RELATED-RELATED"/>
    <property type="match status" value="1"/>
</dbReference>
<dbReference type="GO" id="GO:0004386">
    <property type="term" value="F:helicase activity"/>
    <property type="evidence" value="ECO:0007669"/>
    <property type="project" value="UniProtKB-KW"/>
</dbReference>
<dbReference type="InterPro" id="IPR001650">
    <property type="entry name" value="Helicase_C-like"/>
</dbReference>
<reference evidence="5" key="1">
    <citation type="submission" date="2005-08" db="EMBL/GenBank/DDBJ databases">
        <title>Complete sequence of Pelodictyon luteolum DSM 273.</title>
        <authorList>
            <consortium name="US DOE Joint Genome Institute"/>
            <person name="Copeland A."/>
            <person name="Lucas S."/>
            <person name="Lapidus A."/>
            <person name="Barry K."/>
            <person name="Detter J.C."/>
            <person name="Glavina T."/>
            <person name="Hammon N."/>
            <person name="Israni S."/>
            <person name="Pitluck S."/>
            <person name="Bryant D."/>
            <person name="Schmutz J."/>
            <person name="Larimer F."/>
            <person name="Land M."/>
            <person name="Kyrpides N."/>
            <person name="Ivanova N."/>
            <person name="Richardson P."/>
        </authorList>
    </citation>
    <scope>NUCLEOTIDE SEQUENCE [LARGE SCALE GENOMIC DNA]</scope>
    <source>
        <strain evidence="5">DSM 273 / BCRC 81028 / 2530</strain>
    </source>
</reference>
<dbReference type="SMART" id="SM00487">
    <property type="entry name" value="DEXDc"/>
    <property type="match status" value="1"/>
</dbReference>
<organism evidence="4 5">
    <name type="scientific">Chlorobium luteolum (strain DSM 273 / BCRC 81028 / 2530)</name>
    <name type="common">Pelodictyon luteolum</name>
    <dbReference type="NCBI Taxonomy" id="319225"/>
    <lineage>
        <taxon>Bacteria</taxon>
        <taxon>Pseudomonadati</taxon>
        <taxon>Chlorobiota</taxon>
        <taxon>Chlorobiia</taxon>
        <taxon>Chlorobiales</taxon>
        <taxon>Chlorobiaceae</taxon>
        <taxon>Chlorobium/Pelodictyon group</taxon>
        <taxon>Pelodictyon</taxon>
    </lineage>
</organism>
<dbReference type="GO" id="GO:0006793">
    <property type="term" value="P:phosphorus metabolic process"/>
    <property type="evidence" value="ECO:0007669"/>
    <property type="project" value="UniProtKB-ARBA"/>
</dbReference>
<protein>
    <submittedName>
        <fullName evidence="4">DEAD/DEAH box helicase-like protein</fullName>
    </submittedName>
</protein>
<dbReference type="PANTHER" id="PTHR47962:SF7">
    <property type="entry name" value="MITOCHONDRIAL ATP-DEPENDENT HELICASE IRC3-RELATED"/>
    <property type="match status" value="1"/>
</dbReference>
<dbReference type="InterPro" id="IPR052511">
    <property type="entry name" value="ATP-dep_Helicase"/>
</dbReference>
<dbReference type="InterPro" id="IPR019065">
    <property type="entry name" value="RE_NgoFVII_N"/>
</dbReference>
<dbReference type="Gene3D" id="3.40.50.300">
    <property type="entry name" value="P-loop containing nucleotide triphosphate hydrolases"/>
    <property type="match status" value="2"/>
</dbReference>
<dbReference type="InterPro" id="IPR014001">
    <property type="entry name" value="Helicase_ATP-bd"/>
</dbReference>
<name>Q3B4P0_CHLL3</name>
<keyword evidence="4" id="KW-0547">Nucleotide-binding</keyword>
<dbReference type="REBASE" id="33507">
    <property type="entry name" value="PluDORF822P"/>
</dbReference>
<dbReference type="KEGG" id="plt:Plut_0822"/>
<dbReference type="InterPro" id="IPR027417">
    <property type="entry name" value="P-loop_NTPase"/>
</dbReference>
<dbReference type="SMART" id="SM00490">
    <property type="entry name" value="HELICc"/>
    <property type="match status" value="1"/>
</dbReference>
<dbReference type="PROSITE" id="PS50035">
    <property type="entry name" value="PLD"/>
    <property type="match status" value="1"/>
</dbReference>
<dbReference type="SUPFAM" id="SSF52540">
    <property type="entry name" value="P-loop containing nucleoside triphosphate hydrolases"/>
    <property type="match status" value="1"/>
</dbReference>
<dbReference type="GO" id="GO:0016887">
    <property type="term" value="F:ATP hydrolysis activity"/>
    <property type="evidence" value="ECO:0007669"/>
    <property type="project" value="TreeGrafter"/>
</dbReference>
<dbReference type="GO" id="GO:0005524">
    <property type="term" value="F:ATP binding"/>
    <property type="evidence" value="ECO:0007669"/>
    <property type="project" value="InterPro"/>
</dbReference>